<evidence type="ECO:0000313" key="1">
    <source>
        <dbReference type="EMBL" id="EGT52531.1"/>
    </source>
</evidence>
<keyword evidence="2" id="KW-1185">Reference proteome</keyword>
<gene>
    <name evidence="1" type="ORF">CAEBREN_19717</name>
</gene>
<protein>
    <submittedName>
        <fullName evidence="1">Uncharacterized protein</fullName>
    </submittedName>
</protein>
<accession>G0N466</accession>
<dbReference type="HOGENOM" id="CLU_585581_0_0_1"/>
<reference evidence="2" key="1">
    <citation type="submission" date="2011-07" db="EMBL/GenBank/DDBJ databases">
        <authorList>
            <consortium name="Caenorhabditis brenneri Sequencing and Analysis Consortium"/>
            <person name="Wilson R.K."/>
        </authorList>
    </citation>
    <scope>NUCLEOTIDE SEQUENCE [LARGE SCALE GENOMIC DNA]</scope>
    <source>
        <strain evidence="2">PB2801</strain>
    </source>
</reference>
<dbReference type="PANTHER" id="PTHR31379:SF1">
    <property type="entry name" value="F-BOX C PROTEIN-RELATED"/>
    <property type="match status" value="1"/>
</dbReference>
<dbReference type="AlphaFoldDB" id="G0N466"/>
<proteinExistence type="predicted"/>
<dbReference type="InParanoid" id="G0N466"/>
<dbReference type="Pfam" id="PF12078">
    <property type="entry name" value="DUF3557"/>
    <property type="match status" value="1"/>
</dbReference>
<organism evidence="2">
    <name type="scientific">Caenorhabditis brenneri</name>
    <name type="common">Nematode worm</name>
    <dbReference type="NCBI Taxonomy" id="135651"/>
    <lineage>
        <taxon>Eukaryota</taxon>
        <taxon>Metazoa</taxon>
        <taxon>Ecdysozoa</taxon>
        <taxon>Nematoda</taxon>
        <taxon>Chromadorea</taxon>
        <taxon>Rhabditida</taxon>
        <taxon>Rhabditina</taxon>
        <taxon>Rhabditomorpha</taxon>
        <taxon>Rhabditoidea</taxon>
        <taxon>Rhabditidae</taxon>
        <taxon>Peloderinae</taxon>
        <taxon>Caenorhabditis</taxon>
    </lineage>
</organism>
<dbReference type="OrthoDB" id="5910972at2759"/>
<dbReference type="InterPro" id="IPR021942">
    <property type="entry name" value="DUF3557"/>
</dbReference>
<dbReference type="Proteomes" id="UP000008068">
    <property type="component" value="Unassembled WGS sequence"/>
</dbReference>
<sequence length="467" mass="54240">MVEFSSDNLYDLFERLDEESTTPLSARSPLFRSLFKAPMIINRLGFHHMQITINDKTYKLGIFREASEGRTLPGIRNDNKAGGATYDIDIYGMRVRSETVCNKGDVRIMNKTEYGIRLSMEIEYLDEALLYDERLLKSCMEEMQGEPMECDEDGEEEIDCENMDLIDDDEEGYARDYMFWNGLWMTKNEDVFNRMVRFYDKRVVEREGLNNKLNGMPSNYKPLTQLTITSSAGQTIHRFSYDKKLMISFRLLIDCLFSERDKKVPIRVNFLEVSCDYMTIPLPQGVKFEVSNMKVDGNVGVVYDAMKMNLQNSSFPLESLELKRCQFIEENLQHNMARTAKTIILPDMCMRFKPNLIFECKNENILLRRQENSRFTVAEYFHFLIRFFRHGSQNHVTLSLEVKDERTAANVLKNVHNMAQSHSSGFTPSASSLSLKLDGRQGDFQLSYMPGNHGCYMLKTCIKSRVE</sequence>
<dbReference type="EMBL" id="GL379837">
    <property type="protein sequence ID" value="EGT52531.1"/>
    <property type="molecule type" value="Genomic_DNA"/>
</dbReference>
<name>G0N466_CAEBE</name>
<dbReference type="PANTHER" id="PTHR31379">
    <property type="entry name" value="F-BOX C PROTEIN-RELATED-RELATED"/>
    <property type="match status" value="1"/>
</dbReference>
<evidence type="ECO:0000313" key="2">
    <source>
        <dbReference type="Proteomes" id="UP000008068"/>
    </source>
</evidence>